<keyword evidence="3" id="KW-1185">Reference proteome</keyword>
<evidence type="ECO:0000256" key="1">
    <source>
        <dbReference type="SAM" id="Phobius"/>
    </source>
</evidence>
<keyword evidence="1" id="KW-0472">Membrane</keyword>
<protein>
    <submittedName>
        <fullName evidence="2">Uncharacterized protein</fullName>
    </submittedName>
</protein>
<accession>A0ABY5LLC5</accession>
<evidence type="ECO:0000313" key="3">
    <source>
        <dbReference type="Proteomes" id="UP001058602"/>
    </source>
</evidence>
<name>A0ABY5LLC5_9VIBR</name>
<dbReference type="RefSeq" id="WP_257085637.1">
    <property type="nucleotide sequence ID" value="NZ_CP102097.1"/>
</dbReference>
<proteinExistence type="predicted"/>
<keyword evidence="1" id="KW-0812">Transmembrane</keyword>
<evidence type="ECO:0000313" key="2">
    <source>
        <dbReference type="EMBL" id="UUM31917.1"/>
    </source>
</evidence>
<dbReference type="Proteomes" id="UP001058602">
    <property type="component" value="Chromosome 2"/>
</dbReference>
<feature type="transmembrane region" description="Helical" evidence="1">
    <location>
        <begin position="5"/>
        <end position="23"/>
    </location>
</feature>
<reference evidence="2" key="1">
    <citation type="submission" date="2022-07" db="EMBL/GenBank/DDBJ databases">
        <title>Complete genome of Vibrio japonicus strain JCM 31412T and phylogenomic assessment of the Nereis clade of the genus Vibrio.</title>
        <authorList>
            <person name="Shlafstein M.D."/>
            <person name="Emsley S.A."/>
            <person name="Ushijima B."/>
            <person name="Videau P."/>
            <person name="Saw J.H."/>
        </authorList>
    </citation>
    <scope>NUCLEOTIDE SEQUENCE</scope>
    <source>
        <strain evidence="2">JCM 31412</strain>
    </source>
</reference>
<keyword evidence="1" id="KW-1133">Transmembrane helix</keyword>
<sequence length="139" mass="16176">MRYKFIFIPSVAMVTVAAGFYFFPNYSLPPCHSFLGEIRSGQEVTTFNFTVELKEITLETSFNEPLRELGMPESIRYRFSIIGASDQNNTWVYQLKEKQSGFVQELKIEQIQDGYFLNWANDRKNNIKYTCMVGKNAEL</sequence>
<organism evidence="2 3">
    <name type="scientific">Vibrio japonicus</name>
    <dbReference type="NCBI Taxonomy" id="1824638"/>
    <lineage>
        <taxon>Bacteria</taxon>
        <taxon>Pseudomonadati</taxon>
        <taxon>Pseudomonadota</taxon>
        <taxon>Gammaproteobacteria</taxon>
        <taxon>Vibrionales</taxon>
        <taxon>Vibrionaceae</taxon>
        <taxon>Vibrio</taxon>
    </lineage>
</organism>
<gene>
    <name evidence="2" type="ORF">NP165_16575</name>
</gene>
<dbReference type="EMBL" id="CP102097">
    <property type="protein sequence ID" value="UUM31917.1"/>
    <property type="molecule type" value="Genomic_DNA"/>
</dbReference>